<dbReference type="PANTHER" id="PTHR21531">
    <property type="entry name" value="LOW-TEMPERATURE VIABILITY PROTEIN LTV1-RELATED"/>
    <property type="match status" value="1"/>
</dbReference>
<comment type="similarity">
    <text evidence="1">Belongs to the LTV1 family.</text>
</comment>
<accession>A0AA38GZN5</accession>
<dbReference type="OMA" id="HYVRERM"/>
<evidence type="ECO:0008006" key="5">
    <source>
        <dbReference type="Google" id="ProtNLM"/>
    </source>
</evidence>
<sequence>MGKKKSFLNKKNSATFRLVCRDSSDADPFGLSADADKVFTRVDNGTSHIPGFSDDDPRSHMEMDGDSIFADAEEEEKEISDEEKGEANFIQNRRLMLTSYNVEGGHLPDHIRREILELGLPDDGYNYLLHMREIRASGGGSSFVPNTKANLTSLSADVKAYDASKLEVQAHNEVDSYSESVYAVSSRTHYIRNVQKASDPEVVAYLEKSDSEFGSDEELEEDFIIQANEPEEGKQGEASARSPKIKQEHANGIPSSSGQDNCSASSSKKCFDGALELPTGDTANGTVQGSEKQRTPRVLDEQFELLALRDYGDGENDDVDVFDYDMMGTGDFHAPEIDSAMKEFLTNNLDYQDKYTVPADVCSHSTSAENSMQNQNGAIVHNFAKFQSEDTTVRDVIRKCAEYAEMYANEPEEEKEMVLVEESSESEVWDCETIVSTYSNLDNHPAKIGALQKPGRKDLAEISQRTKDLNGSMISLQGRQQLPMDFLPKRGSSSKGKKEEKSKFETSSKVALPARFGETLEQKKARKSAVKEDKREARRAKKELKELYRGESQRAQHVVAVAGPPAIHL</sequence>
<dbReference type="GO" id="GO:0000056">
    <property type="term" value="P:ribosomal small subunit export from nucleus"/>
    <property type="evidence" value="ECO:0007669"/>
    <property type="project" value="TreeGrafter"/>
</dbReference>
<feature type="compositionally biased region" description="Polar residues" evidence="2">
    <location>
        <begin position="253"/>
        <end position="265"/>
    </location>
</feature>
<feature type="non-terminal residue" evidence="3">
    <location>
        <position position="1"/>
    </location>
</feature>
<dbReference type="AlphaFoldDB" id="A0AA38GZN5"/>
<keyword evidence="4" id="KW-1185">Reference proteome</keyword>
<gene>
    <name evidence="3" type="ORF">KI387_003606</name>
</gene>
<evidence type="ECO:0000256" key="1">
    <source>
        <dbReference type="ARBA" id="ARBA00009078"/>
    </source>
</evidence>
<evidence type="ECO:0000313" key="3">
    <source>
        <dbReference type="EMBL" id="KAH9331498.1"/>
    </source>
</evidence>
<dbReference type="GO" id="GO:0042274">
    <property type="term" value="P:ribosomal small subunit biogenesis"/>
    <property type="evidence" value="ECO:0007669"/>
    <property type="project" value="InterPro"/>
</dbReference>
<evidence type="ECO:0000256" key="2">
    <source>
        <dbReference type="SAM" id="MobiDB-lite"/>
    </source>
</evidence>
<comment type="caution">
    <text evidence="3">The sequence shown here is derived from an EMBL/GenBank/DDBJ whole genome shotgun (WGS) entry which is preliminary data.</text>
</comment>
<reference evidence="3 4" key="1">
    <citation type="journal article" date="2021" name="Nat. Plants">
        <title>The Taxus genome provides insights into paclitaxel biosynthesis.</title>
        <authorList>
            <person name="Xiong X."/>
            <person name="Gou J."/>
            <person name="Liao Q."/>
            <person name="Li Y."/>
            <person name="Zhou Q."/>
            <person name="Bi G."/>
            <person name="Li C."/>
            <person name="Du R."/>
            <person name="Wang X."/>
            <person name="Sun T."/>
            <person name="Guo L."/>
            <person name="Liang H."/>
            <person name="Lu P."/>
            <person name="Wu Y."/>
            <person name="Zhang Z."/>
            <person name="Ro D.K."/>
            <person name="Shang Y."/>
            <person name="Huang S."/>
            <person name="Yan J."/>
        </authorList>
    </citation>
    <scope>NUCLEOTIDE SEQUENCE [LARGE SCALE GENOMIC DNA]</scope>
    <source>
        <strain evidence="3">Ta-2019</strain>
    </source>
</reference>
<feature type="region of interest" description="Disordered" evidence="2">
    <location>
        <begin position="477"/>
        <end position="538"/>
    </location>
</feature>
<dbReference type="GO" id="GO:0005634">
    <property type="term" value="C:nucleus"/>
    <property type="evidence" value="ECO:0007669"/>
    <property type="project" value="TreeGrafter"/>
</dbReference>
<feature type="compositionally biased region" description="Basic and acidic residues" evidence="2">
    <location>
        <begin position="518"/>
        <end position="536"/>
    </location>
</feature>
<dbReference type="GO" id="GO:0005829">
    <property type="term" value="C:cytosol"/>
    <property type="evidence" value="ECO:0007669"/>
    <property type="project" value="TreeGrafter"/>
</dbReference>
<protein>
    <recommendedName>
        <fullName evidence="5">Low temperature viability protein</fullName>
    </recommendedName>
</protein>
<feature type="compositionally biased region" description="Basic and acidic residues" evidence="2">
    <location>
        <begin position="496"/>
        <end position="506"/>
    </location>
</feature>
<dbReference type="Proteomes" id="UP000824469">
    <property type="component" value="Unassembled WGS sequence"/>
</dbReference>
<dbReference type="PANTHER" id="PTHR21531:SF0">
    <property type="entry name" value="PROTEIN LTV1 HOMOLOG"/>
    <property type="match status" value="1"/>
</dbReference>
<proteinExistence type="inferred from homology"/>
<evidence type="ECO:0000313" key="4">
    <source>
        <dbReference type="Proteomes" id="UP000824469"/>
    </source>
</evidence>
<feature type="region of interest" description="Disordered" evidence="2">
    <location>
        <begin position="228"/>
        <end position="265"/>
    </location>
</feature>
<feature type="region of interest" description="Disordered" evidence="2">
    <location>
        <begin position="44"/>
        <end position="63"/>
    </location>
</feature>
<organism evidence="3 4">
    <name type="scientific">Taxus chinensis</name>
    <name type="common">Chinese yew</name>
    <name type="synonym">Taxus wallichiana var. chinensis</name>
    <dbReference type="NCBI Taxonomy" id="29808"/>
    <lineage>
        <taxon>Eukaryota</taxon>
        <taxon>Viridiplantae</taxon>
        <taxon>Streptophyta</taxon>
        <taxon>Embryophyta</taxon>
        <taxon>Tracheophyta</taxon>
        <taxon>Spermatophyta</taxon>
        <taxon>Pinopsida</taxon>
        <taxon>Pinidae</taxon>
        <taxon>Conifers II</taxon>
        <taxon>Cupressales</taxon>
        <taxon>Taxaceae</taxon>
        <taxon>Taxus</taxon>
    </lineage>
</organism>
<name>A0AA38GZN5_TAXCH</name>
<dbReference type="GO" id="GO:0030688">
    <property type="term" value="C:preribosome, small subunit precursor"/>
    <property type="evidence" value="ECO:0007669"/>
    <property type="project" value="TreeGrafter"/>
</dbReference>
<dbReference type="InterPro" id="IPR007307">
    <property type="entry name" value="Ltv1"/>
</dbReference>
<dbReference type="EMBL" id="JAHRHJ020000001">
    <property type="protein sequence ID" value="KAH9331498.1"/>
    <property type="molecule type" value="Genomic_DNA"/>
</dbReference>